<comment type="caution">
    <text evidence="1">The sequence shown here is derived from an EMBL/GenBank/DDBJ whole genome shotgun (WGS) entry which is preliminary data.</text>
</comment>
<evidence type="ECO:0000313" key="1">
    <source>
        <dbReference type="EMBL" id="CAB3223389.1"/>
    </source>
</evidence>
<proteinExistence type="predicted"/>
<dbReference type="Proteomes" id="UP000494106">
    <property type="component" value="Unassembled WGS sequence"/>
</dbReference>
<name>A0A8S0YVJ3_ARCPL</name>
<accession>A0A8S0YVJ3</accession>
<keyword evidence="2" id="KW-1185">Reference proteome</keyword>
<dbReference type="OrthoDB" id="421040at2759"/>
<sequence>MPQHACKKFNRKQYWNAELSKAVAERRLALANLRRSLSPVNLDILQQKIRYSQRLIRMAKSLGWSWQEFYTSVDETTSSSEMWKKMRWVKVHRSNSHNYYKDNDSALSLLNSLTSDHACPSQPRFHSVYSTLESEITIHESDNSIKKTDTAPGKDEI</sequence>
<organism evidence="1 2">
    <name type="scientific">Arctia plantaginis</name>
    <name type="common">Wood tiger moth</name>
    <name type="synonym">Phalaena plantaginis</name>
    <dbReference type="NCBI Taxonomy" id="874455"/>
    <lineage>
        <taxon>Eukaryota</taxon>
        <taxon>Metazoa</taxon>
        <taxon>Ecdysozoa</taxon>
        <taxon>Arthropoda</taxon>
        <taxon>Hexapoda</taxon>
        <taxon>Insecta</taxon>
        <taxon>Pterygota</taxon>
        <taxon>Neoptera</taxon>
        <taxon>Endopterygota</taxon>
        <taxon>Lepidoptera</taxon>
        <taxon>Glossata</taxon>
        <taxon>Ditrysia</taxon>
        <taxon>Noctuoidea</taxon>
        <taxon>Erebidae</taxon>
        <taxon>Arctiinae</taxon>
        <taxon>Arctia</taxon>
    </lineage>
</organism>
<reference evidence="1 2" key="1">
    <citation type="submission" date="2020-04" db="EMBL/GenBank/DDBJ databases">
        <authorList>
            <person name="Wallbank WR R."/>
            <person name="Pardo Diaz C."/>
            <person name="Kozak K."/>
            <person name="Martin S."/>
            <person name="Jiggins C."/>
            <person name="Moest M."/>
            <person name="Warren A I."/>
            <person name="Byers J.R.P. K."/>
            <person name="Montejo-Kovacevich G."/>
            <person name="Yen C E."/>
        </authorList>
    </citation>
    <scope>NUCLEOTIDE SEQUENCE [LARGE SCALE GENOMIC DNA]</scope>
</reference>
<protein>
    <submittedName>
        <fullName evidence="1">Uncharacterized protein</fullName>
    </submittedName>
</protein>
<evidence type="ECO:0000313" key="2">
    <source>
        <dbReference type="Proteomes" id="UP000494106"/>
    </source>
</evidence>
<gene>
    <name evidence="1" type="ORF">APLA_LOCUS1607</name>
</gene>
<dbReference type="EMBL" id="CADEBC010000135">
    <property type="protein sequence ID" value="CAB3223389.1"/>
    <property type="molecule type" value="Genomic_DNA"/>
</dbReference>
<dbReference type="AlphaFoldDB" id="A0A8S0YVJ3"/>